<dbReference type="GO" id="GO:0000976">
    <property type="term" value="F:transcription cis-regulatory region binding"/>
    <property type="evidence" value="ECO:0007669"/>
    <property type="project" value="TreeGrafter"/>
</dbReference>
<dbReference type="PANTHER" id="PTHR30146:SF95">
    <property type="entry name" value="RIBOSE OPERON REPRESSOR"/>
    <property type="match status" value="1"/>
</dbReference>
<evidence type="ECO:0000256" key="3">
    <source>
        <dbReference type="ARBA" id="ARBA00023125"/>
    </source>
</evidence>
<protein>
    <submittedName>
        <fullName evidence="6">Transcriptional regulator, LacI family</fullName>
    </submittedName>
</protein>
<dbReference type="SUPFAM" id="SSF53822">
    <property type="entry name" value="Periplasmic binding protein-like I"/>
    <property type="match status" value="1"/>
</dbReference>
<dbReference type="PANTHER" id="PTHR30146">
    <property type="entry name" value="LACI-RELATED TRANSCRIPTIONAL REPRESSOR"/>
    <property type="match status" value="1"/>
</dbReference>
<sequence length="331" mass="36677">MASIKDVAEMAHVGIGTVSRVLSGNGYVSAETRKTVQAAIEALDYSPNETARCLSRCRTGIVGLVIPDISHPFFSLAAKHIEIELYNAGYKTLICNTIRKSNREKEFLEMLRCRVMDGIIMGSHTLDLTEYRKIKEPIVAFDRIVSADIPCVAADHKKGGKLAAEKLLSNGCRSVLQFTGTHKVRTPSADRHTVFADVMEKSGCRVETVELPWNEFDFTETARIAARIMEARSDIDGIFSSDLVSIACINVLHERHKRVPQDVKVIGYDGTLLADAFLPRLTTIVQPLPLIAEKLVSVMLNRIQNRTQPIAPENMLTLADVYLREGNTTLP</sequence>
<dbReference type="HOGENOM" id="CLU_037628_6_0_12"/>
<dbReference type="CDD" id="cd01392">
    <property type="entry name" value="HTH_LacI"/>
    <property type="match status" value="1"/>
</dbReference>
<dbReference type="RefSeq" id="WP_013759683.1">
    <property type="nucleotide sequence ID" value="NC_015500.1"/>
</dbReference>
<organism evidence="6 7">
    <name type="scientific">Treponema brennaborense (strain DSM 12168 / CIP 105900 / DD5/3)</name>
    <dbReference type="NCBI Taxonomy" id="906968"/>
    <lineage>
        <taxon>Bacteria</taxon>
        <taxon>Pseudomonadati</taxon>
        <taxon>Spirochaetota</taxon>
        <taxon>Spirochaetia</taxon>
        <taxon>Spirochaetales</taxon>
        <taxon>Treponemataceae</taxon>
        <taxon>Treponema</taxon>
    </lineage>
</organism>
<evidence type="ECO:0000256" key="1">
    <source>
        <dbReference type="ARBA" id="ARBA00022491"/>
    </source>
</evidence>
<dbReference type="EMBL" id="CP002696">
    <property type="protein sequence ID" value="AEE17982.1"/>
    <property type="molecule type" value="Genomic_DNA"/>
</dbReference>
<evidence type="ECO:0000256" key="2">
    <source>
        <dbReference type="ARBA" id="ARBA00023015"/>
    </source>
</evidence>
<keyword evidence="4" id="KW-0804">Transcription</keyword>
<accession>F4LP05</accession>
<name>F4LP05_TREBD</name>
<dbReference type="InterPro" id="IPR010982">
    <property type="entry name" value="Lambda_DNA-bd_dom_sf"/>
</dbReference>
<dbReference type="InterPro" id="IPR000843">
    <property type="entry name" value="HTH_LacI"/>
</dbReference>
<dbReference type="InterPro" id="IPR046335">
    <property type="entry name" value="LacI/GalR-like_sensor"/>
</dbReference>
<evidence type="ECO:0000313" key="6">
    <source>
        <dbReference type="EMBL" id="AEE17982.1"/>
    </source>
</evidence>
<keyword evidence="7" id="KW-1185">Reference proteome</keyword>
<dbReference type="Pfam" id="PF13377">
    <property type="entry name" value="Peripla_BP_3"/>
    <property type="match status" value="1"/>
</dbReference>
<proteinExistence type="predicted"/>
<dbReference type="KEGG" id="tbe:Trebr_2578"/>
<dbReference type="CDD" id="cd06291">
    <property type="entry name" value="PBP1_Qymf-like"/>
    <property type="match status" value="1"/>
</dbReference>
<dbReference type="PROSITE" id="PS00356">
    <property type="entry name" value="HTH_LACI_1"/>
    <property type="match status" value="1"/>
</dbReference>
<dbReference type="OrthoDB" id="367059at2"/>
<keyword evidence="3" id="KW-0238">DNA-binding</keyword>
<dbReference type="Gene3D" id="3.40.50.2300">
    <property type="match status" value="2"/>
</dbReference>
<dbReference type="AlphaFoldDB" id="F4LP05"/>
<dbReference type="Pfam" id="PF00356">
    <property type="entry name" value="LacI"/>
    <property type="match status" value="1"/>
</dbReference>
<dbReference type="GO" id="GO:0003700">
    <property type="term" value="F:DNA-binding transcription factor activity"/>
    <property type="evidence" value="ECO:0007669"/>
    <property type="project" value="TreeGrafter"/>
</dbReference>
<dbReference type="SMART" id="SM00354">
    <property type="entry name" value="HTH_LACI"/>
    <property type="match status" value="1"/>
</dbReference>
<evidence type="ECO:0000313" key="7">
    <source>
        <dbReference type="Proteomes" id="UP000006546"/>
    </source>
</evidence>
<keyword evidence="1" id="KW-0678">Repressor</keyword>
<dbReference type="PROSITE" id="PS50932">
    <property type="entry name" value="HTH_LACI_2"/>
    <property type="match status" value="1"/>
</dbReference>
<evidence type="ECO:0000256" key="4">
    <source>
        <dbReference type="ARBA" id="ARBA00023163"/>
    </source>
</evidence>
<reference evidence="7" key="1">
    <citation type="submission" date="2011-04" db="EMBL/GenBank/DDBJ databases">
        <title>The complete genome of Treponema brennaborense DSM 12168.</title>
        <authorList>
            <person name="Lucas S."/>
            <person name="Han J."/>
            <person name="Lapidus A."/>
            <person name="Bruce D."/>
            <person name="Goodwin L."/>
            <person name="Pitluck S."/>
            <person name="Peters L."/>
            <person name="Kyrpides N."/>
            <person name="Mavromatis K."/>
            <person name="Ivanova N."/>
            <person name="Mikhailova N."/>
            <person name="Pagani I."/>
            <person name="Teshima H."/>
            <person name="Detter J.C."/>
            <person name="Tapia R."/>
            <person name="Han C."/>
            <person name="Land M."/>
            <person name="Hauser L."/>
            <person name="Markowitz V."/>
            <person name="Cheng J.-F."/>
            <person name="Hugenholtz P."/>
            <person name="Woyke T."/>
            <person name="Wu D."/>
            <person name="Gronow S."/>
            <person name="Wellnitz S."/>
            <person name="Brambilla E."/>
            <person name="Klenk H.-P."/>
            <person name="Eisen J.A."/>
        </authorList>
    </citation>
    <scope>NUCLEOTIDE SEQUENCE [LARGE SCALE GENOMIC DNA]</scope>
    <source>
        <strain evidence="7">DSM 12168 / CIP 105900 / DD5/3</strain>
    </source>
</reference>
<feature type="domain" description="HTH lacI-type" evidence="5">
    <location>
        <begin position="2"/>
        <end position="56"/>
    </location>
</feature>
<keyword evidence="2" id="KW-0805">Transcription regulation</keyword>
<dbReference type="InterPro" id="IPR028082">
    <property type="entry name" value="Peripla_BP_I"/>
</dbReference>
<dbReference type="Gene3D" id="1.10.260.40">
    <property type="entry name" value="lambda repressor-like DNA-binding domains"/>
    <property type="match status" value="1"/>
</dbReference>
<dbReference type="SUPFAM" id="SSF47413">
    <property type="entry name" value="lambda repressor-like DNA-binding domains"/>
    <property type="match status" value="1"/>
</dbReference>
<dbReference type="STRING" id="906968.Trebr_2578"/>
<gene>
    <name evidence="6" type="ordered locus">Trebr_2578</name>
</gene>
<evidence type="ECO:0000259" key="5">
    <source>
        <dbReference type="PROSITE" id="PS50932"/>
    </source>
</evidence>
<dbReference type="eggNOG" id="COG1609">
    <property type="taxonomic scope" value="Bacteria"/>
</dbReference>
<dbReference type="Proteomes" id="UP000006546">
    <property type="component" value="Chromosome"/>
</dbReference>